<feature type="domain" description="Tetrapyrrole methylase" evidence="6">
    <location>
        <begin position="6"/>
        <end position="185"/>
    </location>
</feature>
<dbReference type="NCBIfam" id="TIGR02469">
    <property type="entry name" value="CbiT"/>
    <property type="match status" value="1"/>
</dbReference>
<organism evidence="7 8">
    <name type="scientific">Paracoccus onchidii</name>
    <dbReference type="NCBI Taxonomy" id="3017813"/>
    <lineage>
        <taxon>Bacteria</taxon>
        <taxon>Pseudomonadati</taxon>
        <taxon>Pseudomonadota</taxon>
        <taxon>Alphaproteobacteria</taxon>
        <taxon>Rhodobacterales</taxon>
        <taxon>Paracoccaceae</taxon>
        <taxon>Paracoccus</taxon>
    </lineage>
</organism>
<keyword evidence="5" id="KW-0949">S-adenosyl-L-methionine</keyword>
<reference evidence="7" key="1">
    <citation type="submission" date="2022-12" db="EMBL/GenBank/DDBJ databases">
        <title>Paracoccus onchidii sp. nov., isolated from a marine invertebrate from the South China Sea.</title>
        <authorList>
            <person name="Xu S."/>
            <person name="Liu Z."/>
            <person name="Xu Y."/>
        </authorList>
    </citation>
    <scope>NUCLEOTIDE SEQUENCE</scope>
    <source>
        <strain evidence="7">Z330</strain>
    </source>
</reference>
<dbReference type="Gene3D" id="3.40.1010.10">
    <property type="entry name" value="Cobalt-precorrin-4 Transmethylase, Domain 1"/>
    <property type="match status" value="1"/>
</dbReference>
<dbReference type="InterPro" id="IPR012818">
    <property type="entry name" value="CbiE"/>
</dbReference>
<sequence>MTRPWLTLIGIGEDGADGLSDASRLALQEARIVFGGSRHLALAGVGARGRAWPVPFDISELLACKPAPVAVLASGDPFWFGVGGTLATHLDPAEWRAMPVAGCFSLAAARLGWRLEATPCLGLHAAEFAQLRPYLSRHCKIIATIRDPNAPAQLAAWLSARGLGDMDIAVLERLGGPEERIRWSRAKDFDLGGISAPVAVALHGNKLTRRAGLSAAPGRPDSGFTHDGQISRAPIRAMTLAALAPRRGELLWDIGGGSGAISVEWALAGGRAICIEPLRERMANIKRNCADFGVSHRVTGIEGHAPAALDGLPEPDAAFVGGGASAALLDRIWALLPRGARLVCNAVTLETDGLLTARHAEYGGDLMRIQLSHATPLGQGRGWQSARPITQWSVTR</sequence>
<dbReference type="InterPro" id="IPR029063">
    <property type="entry name" value="SAM-dependent_MTases_sf"/>
</dbReference>
<dbReference type="Gene3D" id="3.40.50.150">
    <property type="entry name" value="Vaccinia Virus protein VP39"/>
    <property type="match status" value="1"/>
</dbReference>
<evidence type="ECO:0000256" key="1">
    <source>
        <dbReference type="ARBA" id="ARBA00004953"/>
    </source>
</evidence>
<evidence type="ECO:0000256" key="5">
    <source>
        <dbReference type="ARBA" id="ARBA00022691"/>
    </source>
</evidence>
<keyword evidence="2" id="KW-0169">Cobalamin biosynthesis</keyword>
<name>A0ABT4ZCY0_9RHOB</name>
<keyword evidence="4" id="KW-0808">Transferase</keyword>
<keyword evidence="3" id="KW-0489">Methyltransferase</keyword>
<dbReference type="SUPFAM" id="SSF53790">
    <property type="entry name" value="Tetrapyrrole methylase"/>
    <property type="match status" value="1"/>
</dbReference>
<dbReference type="Proteomes" id="UP001165641">
    <property type="component" value="Unassembled WGS sequence"/>
</dbReference>
<dbReference type="InterPro" id="IPR014777">
    <property type="entry name" value="4pyrrole_Mease_sub1"/>
</dbReference>
<dbReference type="InterPro" id="IPR050714">
    <property type="entry name" value="Cobalamin_biosynth_MTase"/>
</dbReference>
<dbReference type="InterPro" id="IPR035996">
    <property type="entry name" value="4pyrrol_Methylase_sf"/>
</dbReference>
<dbReference type="CDD" id="cd11644">
    <property type="entry name" value="Precorrin-6Y-MT"/>
    <property type="match status" value="1"/>
</dbReference>
<comment type="caution">
    <text evidence="7">The sequence shown here is derived from an EMBL/GenBank/DDBJ whole genome shotgun (WGS) entry which is preliminary data.</text>
</comment>
<evidence type="ECO:0000256" key="2">
    <source>
        <dbReference type="ARBA" id="ARBA00022573"/>
    </source>
</evidence>
<dbReference type="NCBIfam" id="TIGR02467">
    <property type="entry name" value="CbiE"/>
    <property type="match status" value="1"/>
</dbReference>
<evidence type="ECO:0000256" key="3">
    <source>
        <dbReference type="ARBA" id="ARBA00022603"/>
    </source>
</evidence>
<dbReference type="SUPFAM" id="SSF53335">
    <property type="entry name" value="S-adenosyl-L-methionine-dependent methyltransferases"/>
    <property type="match status" value="1"/>
</dbReference>
<dbReference type="InterPro" id="IPR006365">
    <property type="entry name" value="Cbl_synth_CobL"/>
</dbReference>
<dbReference type="PIRSF" id="PIRSF036428">
    <property type="entry name" value="CobL"/>
    <property type="match status" value="1"/>
</dbReference>
<keyword evidence="8" id="KW-1185">Reference proteome</keyword>
<dbReference type="EMBL" id="JAQBIE010000007">
    <property type="protein sequence ID" value="MDB6177140.1"/>
    <property type="molecule type" value="Genomic_DNA"/>
</dbReference>
<dbReference type="CDD" id="cd02440">
    <property type="entry name" value="AdoMet_MTases"/>
    <property type="match status" value="1"/>
</dbReference>
<dbReference type="PANTHER" id="PTHR43182">
    <property type="entry name" value="COBALT-PRECORRIN-6B C(15)-METHYLTRANSFERASE (DECARBOXYLATING)"/>
    <property type="match status" value="1"/>
</dbReference>
<protein>
    <submittedName>
        <fullName evidence="7">Precorrin-6y C5,15-methyltransferase (Decarboxylating) subunit CbiE</fullName>
    </submittedName>
</protein>
<accession>A0ABT4ZCY0</accession>
<proteinExistence type="predicted"/>
<dbReference type="RefSeq" id="WP_271888267.1">
    <property type="nucleotide sequence ID" value="NZ_JAQBIE010000007.1"/>
</dbReference>
<evidence type="ECO:0000256" key="4">
    <source>
        <dbReference type="ARBA" id="ARBA00022679"/>
    </source>
</evidence>
<evidence type="ECO:0000259" key="6">
    <source>
        <dbReference type="Pfam" id="PF00590"/>
    </source>
</evidence>
<dbReference type="Pfam" id="PF00590">
    <property type="entry name" value="TP_methylase"/>
    <property type="match status" value="1"/>
</dbReference>
<evidence type="ECO:0000313" key="8">
    <source>
        <dbReference type="Proteomes" id="UP001165641"/>
    </source>
</evidence>
<dbReference type="InterPro" id="IPR014008">
    <property type="entry name" value="Cbl_synth_MTase_CbiT"/>
</dbReference>
<evidence type="ECO:0000313" key="7">
    <source>
        <dbReference type="EMBL" id="MDB6177140.1"/>
    </source>
</evidence>
<dbReference type="PANTHER" id="PTHR43182:SF1">
    <property type="entry name" value="COBALT-PRECORRIN-7 C(5)-METHYLTRANSFERASE"/>
    <property type="match status" value="1"/>
</dbReference>
<comment type="pathway">
    <text evidence="1">Cofactor biosynthesis; adenosylcobalamin biosynthesis.</text>
</comment>
<gene>
    <name evidence="7" type="primary">cbiE</name>
    <name evidence="7" type="ORF">PAF17_06420</name>
</gene>
<dbReference type="InterPro" id="IPR000878">
    <property type="entry name" value="4pyrrol_Mease"/>
</dbReference>